<dbReference type="Gene3D" id="3.30.565.10">
    <property type="entry name" value="Histidine kinase-like ATPase, C-terminal domain"/>
    <property type="match status" value="1"/>
</dbReference>
<keyword evidence="1" id="KW-0418">Kinase</keyword>
<evidence type="ECO:0000313" key="1">
    <source>
        <dbReference type="EMBL" id="QDG51296.1"/>
    </source>
</evidence>
<dbReference type="EMBL" id="CP041186">
    <property type="protein sequence ID" value="QDG51296.1"/>
    <property type="molecule type" value="Genomic_DNA"/>
</dbReference>
<dbReference type="Proteomes" id="UP000315995">
    <property type="component" value="Chromosome"/>
</dbReference>
<sequence length="346" mass="38871">MTNSTMMQPQVCPPLPKGTILDLAPTDLKNLRQTRYDGRNKSASVEEFAPDARRTIEMAYEVTCELQELLRPLYKDTALAEEALQRFLENEDWSQPFGRLAKLRIPEAQRENDELRKVTHDIKGGALTALYGLLQLIELGVGQPEDIPQAYFLARDHAKIMRNALPDLDPPRYEADLNYKLHDVELIAEKWRGKRGREDGKKVEIRSHVEYEGAIATRCMEFSALDRVLYNVLNNAVRHTSGEAIFLSAVAVPQEHPHSLRFVVVNPIDAAQQAAINERTDGEPSRLFDPGVTTDSTGLGLTISSEFVAQAFGLAHAGEAVARQYLGATLVDDYFACWFHWPLVDD</sequence>
<proteinExistence type="predicted"/>
<gene>
    <name evidence="1" type="ORF">FIV42_11255</name>
</gene>
<dbReference type="RefSeq" id="WP_141197781.1">
    <property type="nucleotide sequence ID" value="NZ_CP041186.1"/>
</dbReference>
<name>A0A4Y6PSI4_PERCE</name>
<reference evidence="1 2" key="1">
    <citation type="submission" date="2019-06" db="EMBL/GenBank/DDBJ databases">
        <title>Persicimonas caeni gen. nov., sp. nov., a predatory bacterium isolated from solar saltern.</title>
        <authorList>
            <person name="Wang S."/>
        </authorList>
    </citation>
    <scope>NUCLEOTIDE SEQUENCE [LARGE SCALE GENOMIC DNA]</scope>
    <source>
        <strain evidence="1 2">YN101</strain>
    </source>
</reference>
<organism evidence="1 2">
    <name type="scientific">Persicimonas caeni</name>
    <dbReference type="NCBI Taxonomy" id="2292766"/>
    <lineage>
        <taxon>Bacteria</taxon>
        <taxon>Deltaproteobacteria</taxon>
        <taxon>Bradymonadales</taxon>
        <taxon>Bradymonadaceae</taxon>
        <taxon>Persicimonas</taxon>
    </lineage>
</organism>
<evidence type="ECO:0000313" key="2">
    <source>
        <dbReference type="Proteomes" id="UP000315995"/>
    </source>
</evidence>
<keyword evidence="1" id="KW-0808">Transferase</keyword>
<protein>
    <submittedName>
        <fullName evidence="1">HAMP domain-containing histidine kinase</fullName>
    </submittedName>
</protein>
<dbReference type="SUPFAM" id="SSF55874">
    <property type="entry name" value="ATPase domain of HSP90 chaperone/DNA topoisomerase II/histidine kinase"/>
    <property type="match status" value="1"/>
</dbReference>
<accession>A0A4Y6PSI4</accession>
<dbReference type="AlphaFoldDB" id="A0A4Y6PSI4"/>
<dbReference type="InterPro" id="IPR036890">
    <property type="entry name" value="HATPase_C_sf"/>
</dbReference>
<keyword evidence="2" id="KW-1185">Reference proteome</keyword>
<dbReference type="GO" id="GO:0016301">
    <property type="term" value="F:kinase activity"/>
    <property type="evidence" value="ECO:0007669"/>
    <property type="project" value="UniProtKB-KW"/>
</dbReference>